<feature type="compositionally biased region" description="Low complexity" evidence="1">
    <location>
        <begin position="51"/>
        <end position="71"/>
    </location>
</feature>
<evidence type="ECO:0008006" key="5">
    <source>
        <dbReference type="Google" id="ProtNLM"/>
    </source>
</evidence>
<comment type="caution">
    <text evidence="3">The sequence shown here is derived from an EMBL/GenBank/DDBJ whole genome shotgun (WGS) entry which is preliminary data.</text>
</comment>
<dbReference type="AlphaFoldDB" id="A0A2S7Y9N7"/>
<feature type="region of interest" description="Disordered" evidence="1">
    <location>
        <begin position="1"/>
        <end position="74"/>
    </location>
</feature>
<evidence type="ECO:0000313" key="4">
    <source>
        <dbReference type="Proteomes" id="UP000237441"/>
    </source>
</evidence>
<organism evidence="3 4">
    <name type="scientific">Beauveria bassiana</name>
    <name type="common">White muscardine disease fungus</name>
    <name type="synonym">Tritirachium shiotae</name>
    <dbReference type="NCBI Taxonomy" id="176275"/>
    <lineage>
        <taxon>Eukaryota</taxon>
        <taxon>Fungi</taxon>
        <taxon>Dikarya</taxon>
        <taxon>Ascomycota</taxon>
        <taxon>Pezizomycotina</taxon>
        <taxon>Sordariomycetes</taxon>
        <taxon>Hypocreomycetidae</taxon>
        <taxon>Hypocreales</taxon>
        <taxon>Cordycipitaceae</taxon>
        <taxon>Beauveria</taxon>
    </lineage>
</organism>
<dbReference type="OrthoDB" id="60858at2759"/>
<feature type="compositionally biased region" description="Low complexity" evidence="1">
    <location>
        <begin position="1"/>
        <end position="38"/>
    </location>
</feature>
<keyword evidence="2" id="KW-0472">Membrane</keyword>
<evidence type="ECO:0000256" key="2">
    <source>
        <dbReference type="SAM" id="Phobius"/>
    </source>
</evidence>
<evidence type="ECO:0000256" key="1">
    <source>
        <dbReference type="SAM" id="MobiDB-lite"/>
    </source>
</evidence>
<keyword evidence="2" id="KW-1133">Transmembrane helix</keyword>
<protein>
    <recommendedName>
        <fullName evidence="5">C6 transcription factor</fullName>
    </recommendedName>
</protein>
<dbReference type="EMBL" id="JRHA01000003">
    <property type="protein sequence ID" value="PQK12855.1"/>
    <property type="molecule type" value="Genomic_DNA"/>
</dbReference>
<evidence type="ECO:0000313" key="3">
    <source>
        <dbReference type="EMBL" id="PQK12855.1"/>
    </source>
</evidence>
<accession>A0A2S7Y9N7</accession>
<feature type="transmembrane region" description="Helical" evidence="2">
    <location>
        <begin position="226"/>
        <end position="245"/>
    </location>
</feature>
<reference evidence="3 4" key="1">
    <citation type="submission" date="2016-07" db="EMBL/GenBank/DDBJ databases">
        <title>Comparative genomics of the entomopathogenic fungus Beauveria bassiana.</title>
        <authorList>
            <person name="Valero Jimenez C.A."/>
            <person name="Zwaan B.J."/>
            <person name="Van Kan J.A."/>
            <person name="Takken W."/>
            <person name="Debets A.J."/>
            <person name="Schoustra S.E."/>
            <person name="Koenraadt C.J."/>
        </authorList>
    </citation>
    <scope>NUCLEOTIDE SEQUENCE [LARGE SCALE GENOMIC DNA]</scope>
    <source>
        <strain evidence="3 4">ARSEF 8028</strain>
    </source>
</reference>
<keyword evidence="2" id="KW-0812">Transmembrane</keyword>
<sequence length="264" mass="28430">MVSTRSSSSRAGSTVPETPAPATTPSSPPARAAAAAASKRTLAGRKSLAKPSTPSSSSSSSSSSSPTTTTTRGWSHAPDAPTLFWLGVSLPLVIWDTVYVLGRPHTMEHGWLHWPFWSPYKLYGEIDHVYGWKAFHAKSGFTAAQGALNAVETVMYLVYAWAFFTKAVDDAGVDGKRAVTGRRGAQAVLIGFSAAVMTLSKTILYWLNEYYSGFDNIGHNDLVSLIFLWIIPNGAWLVGSTWMIYSLGGDILRGIEAASHVKDE</sequence>
<dbReference type="PANTHER" id="PTHR37919:SF2">
    <property type="entry name" value="EXPERA DOMAIN-CONTAINING PROTEIN"/>
    <property type="match status" value="1"/>
</dbReference>
<dbReference type="Proteomes" id="UP000237441">
    <property type="component" value="Unassembled WGS sequence"/>
</dbReference>
<gene>
    <name evidence="3" type="ORF">BB8028_0003g14700</name>
</gene>
<proteinExistence type="predicted"/>
<feature type="transmembrane region" description="Helical" evidence="2">
    <location>
        <begin position="83"/>
        <end position="102"/>
    </location>
</feature>
<name>A0A2S7Y9N7_BEABA</name>
<dbReference type="PANTHER" id="PTHR37919">
    <property type="entry name" value="PROTEIN CBG05606"/>
    <property type="match status" value="1"/>
</dbReference>
<feature type="transmembrane region" description="Helical" evidence="2">
    <location>
        <begin position="187"/>
        <end position="206"/>
    </location>
</feature>